<evidence type="ECO:0000313" key="2">
    <source>
        <dbReference type="Proteomes" id="UP000461409"/>
    </source>
</evidence>
<dbReference type="RefSeq" id="WP_160486639.1">
    <property type="nucleotide sequence ID" value="NZ_WUBR01000003.1"/>
</dbReference>
<protein>
    <submittedName>
        <fullName evidence="1">Uncharacterized protein</fullName>
    </submittedName>
</protein>
<gene>
    <name evidence="1" type="ORF">GRF63_13920</name>
</gene>
<evidence type="ECO:0000313" key="1">
    <source>
        <dbReference type="EMBL" id="MWV29004.1"/>
    </source>
</evidence>
<dbReference type="EMBL" id="WUBR01000003">
    <property type="protein sequence ID" value="MWV29004.1"/>
    <property type="molecule type" value="Genomic_DNA"/>
</dbReference>
<comment type="caution">
    <text evidence="1">The sequence shown here is derived from an EMBL/GenBank/DDBJ whole genome shotgun (WGS) entry which is preliminary data.</text>
</comment>
<keyword evidence="2" id="KW-1185">Reference proteome</keyword>
<reference evidence="1 2" key="2">
    <citation type="submission" date="2020-02" db="EMBL/GenBank/DDBJ databases">
        <title>Erythrobacter dongmakensis sp. nov., isolated from a tidal mudflat.</title>
        <authorList>
            <person name="Kim I.S."/>
        </authorList>
    </citation>
    <scope>NUCLEOTIDE SEQUENCE [LARGE SCALE GENOMIC DNA]</scope>
    <source>
        <strain evidence="1 2">GH3-10</strain>
    </source>
</reference>
<dbReference type="AlphaFoldDB" id="A0A844XHG2"/>
<accession>A0A844XHG2</accession>
<reference evidence="1 2" key="1">
    <citation type="submission" date="2019-12" db="EMBL/GenBank/DDBJ databases">
        <authorList>
            <person name="Lee S.D."/>
        </authorList>
    </citation>
    <scope>NUCLEOTIDE SEQUENCE [LARGE SCALE GENOMIC DNA]</scope>
    <source>
        <strain evidence="1 2">GH3-10</strain>
    </source>
</reference>
<organism evidence="1 2">
    <name type="scientific">Aurantiacibacter rhizosphaerae</name>
    <dbReference type="NCBI Taxonomy" id="2691582"/>
    <lineage>
        <taxon>Bacteria</taxon>
        <taxon>Pseudomonadati</taxon>
        <taxon>Pseudomonadota</taxon>
        <taxon>Alphaproteobacteria</taxon>
        <taxon>Sphingomonadales</taxon>
        <taxon>Erythrobacteraceae</taxon>
        <taxon>Aurantiacibacter</taxon>
    </lineage>
</organism>
<dbReference type="Proteomes" id="UP000461409">
    <property type="component" value="Unassembled WGS sequence"/>
</dbReference>
<proteinExistence type="predicted"/>
<name>A0A844XHG2_9SPHN</name>
<sequence>MKVTRRAVIAGAITIPAIAGLGSFALSQGNGGPLAGVYDPGLPAGKRLASMLRDAGRGARAVEGDRIRLARELFAEKPPLLAGVTRSADALLFAEVGAEEGYDLKLELRGNRHGCSGNSCYAEWNPLSRQMVGAGPDWLGAFAGFVANPSSPVPMDGGAGDEAMSTAWLLVRRA</sequence>